<evidence type="ECO:0000256" key="7">
    <source>
        <dbReference type="ARBA" id="ARBA00022917"/>
    </source>
</evidence>
<dbReference type="CDD" id="cd07958">
    <property type="entry name" value="Anticodon_Ia_Leu_BEm"/>
    <property type="match status" value="1"/>
</dbReference>
<evidence type="ECO:0000256" key="2">
    <source>
        <dbReference type="ARBA" id="ARBA00013164"/>
    </source>
</evidence>
<evidence type="ECO:0000313" key="13">
    <source>
        <dbReference type="Proteomes" id="UP000606463"/>
    </source>
</evidence>
<keyword evidence="3" id="KW-0963">Cytoplasm</keyword>
<dbReference type="FunFam" id="1.10.730.10:FF:000011">
    <property type="entry name" value="Leucine--tRNA ligase chloroplastic/mitochondrial"/>
    <property type="match status" value="1"/>
</dbReference>
<reference evidence="12" key="1">
    <citation type="journal article" date="2020" name="ISME J.">
        <title>Gammaproteobacteria mediating utilization of methyl-, sulfur- and petroleum organic compounds in deep ocean hydrothermal plumes.</title>
        <authorList>
            <person name="Zhou Z."/>
            <person name="Liu Y."/>
            <person name="Pan J."/>
            <person name="Cron B.R."/>
            <person name="Toner B.M."/>
            <person name="Anantharaman K."/>
            <person name="Breier J.A."/>
            <person name="Dick G.J."/>
            <person name="Li M."/>
        </authorList>
    </citation>
    <scope>NUCLEOTIDE SEQUENCE</scope>
    <source>
        <strain evidence="12">SZUA-1501</strain>
    </source>
</reference>
<keyword evidence="6" id="KW-0067">ATP-binding</keyword>
<dbReference type="EC" id="6.1.1.4" evidence="2"/>
<dbReference type="InterPro" id="IPR002300">
    <property type="entry name" value="aa-tRNA-synth_Ia"/>
</dbReference>
<evidence type="ECO:0000313" key="12">
    <source>
        <dbReference type="EMBL" id="HIP98572.1"/>
    </source>
</evidence>
<dbReference type="GO" id="GO:0005524">
    <property type="term" value="F:ATP binding"/>
    <property type="evidence" value="ECO:0007669"/>
    <property type="project" value="UniProtKB-KW"/>
</dbReference>
<evidence type="ECO:0000256" key="8">
    <source>
        <dbReference type="ARBA" id="ARBA00023146"/>
    </source>
</evidence>
<comment type="caution">
    <text evidence="12">The sequence shown here is derived from an EMBL/GenBank/DDBJ whole genome shotgun (WGS) entry which is preliminary data.</text>
</comment>
<comment type="similarity">
    <text evidence="1">Belongs to the class-I aminoacyl-tRNA synthetase family.</text>
</comment>
<evidence type="ECO:0000256" key="6">
    <source>
        <dbReference type="ARBA" id="ARBA00022840"/>
    </source>
</evidence>
<gene>
    <name evidence="12" type="ORF">EYH37_04320</name>
</gene>
<protein>
    <recommendedName>
        <fullName evidence="2">leucine--tRNA ligase</fullName>
        <ecNumber evidence="2">6.1.1.4</ecNumber>
    </recommendedName>
</protein>
<sequence>MSDLLNKPLKDFLKENKLSIGDNVIFLFKALGLEDKVHLKKLEEDLGEVAKMSKSKANVVDPERVIEKYGADTVRLYILFAAPPERDFEWIESGIEGAHRFLNRLWDFVIKTLPFIKELEDKNINPEGLSQGGKELRRKTHLTIKKFAQEMGKNYQFNTAIASVMELLNLLEDFKPQNQEDKKAVREAVEVVLKLLYPITPHICEELWERLGEKIRLHEEGYPNYDEKALLQEEVEIPVQINGKVRAKVTIPFGATREEALKIAQRQPNVQKYLEEKEIRKVIYIPNKLINIVVK</sequence>
<dbReference type="AlphaFoldDB" id="A0A9D1CFW8"/>
<dbReference type="Proteomes" id="UP000606463">
    <property type="component" value="Unassembled WGS sequence"/>
</dbReference>
<evidence type="ECO:0000256" key="5">
    <source>
        <dbReference type="ARBA" id="ARBA00022741"/>
    </source>
</evidence>
<dbReference type="SUPFAM" id="SSF52374">
    <property type="entry name" value="Nucleotidylyl transferase"/>
    <property type="match status" value="1"/>
</dbReference>
<dbReference type="Pfam" id="PF00133">
    <property type="entry name" value="tRNA-synt_1"/>
    <property type="match status" value="1"/>
</dbReference>
<proteinExistence type="inferred from homology"/>
<dbReference type="InterPro" id="IPR013155">
    <property type="entry name" value="M/V/L/I-tRNA-synth_anticd-bd"/>
</dbReference>
<feature type="domain" description="Aminoacyl-tRNA synthetase class Ia" evidence="10">
    <location>
        <begin position="50"/>
        <end position="90"/>
    </location>
</feature>
<evidence type="ECO:0000256" key="1">
    <source>
        <dbReference type="ARBA" id="ARBA00005594"/>
    </source>
</evidence>
<dbReference type="FunFam" id="3.10.20.590:FF:000001">
    <property type="entry name" value="Leucine--tRNA ligase"/>
    <property type="match status" value="1"/>
</dbReference>
<dbReference type="GO" id="GO:0006429">
    <property type="term" value="P:leucyl-tRNA aminoacylation"/>
    <property type="evidence" value="ECO:0007669"/>
    <property type="project" value="InterPro"/>
</dbReference>
<name>A0A9D1CFW8_AQUAO</name>
<evidence type="ECO:0000256" key="9">
    <source>
        <dbReference type="ARBA" id="ARBA00047469"/>
    </source>
</evidence>
<keyword evidence="7" id="KW-0648">Protein biosynthesis</keyword>
<organism evidence="12 13">
    <name type="scientific">Aquifex aeolicus</name>
    <dbReference type="NCBI Taxonomy" id="63363"/>
    <lineage>
        <taxon>Bacteria</taxon>
        <taxon>Pseudomonadati</taxon>
        <taxon>Aquificota</taxon>
        <taxon>Aquificia</taxon>
        <taxon>Aquificales</taxon>
        <taxon>Aquificaceae</taxon>
        <taxon>Aquifex</taxon>
    </lineage>
</organism>
<evidence type="ECO:0000256" key="4">
    <source>
        <dbReference type="ARBA" id="ARBA00022598"/>
    </source>
</evidence>
<comment type="catalytic activity">
    <reaction evidence="9">
        <text>tRNA(Leu) + L-leucine + ATP = L-leucyl-tRNA(Leu) + AMP + diphosphate</text>
        <dbReference type="Rhea" id="RHEA:11688"/>
        <dbReference type="Rhea" id="RHEA-COMP:9613"/>
        <dbReference type="Rhea" id="RHEA-COMP:9622"/>
        <dbReference type="ChEBI" id="CHEBI:30616"/>
        <dbReference type="ChEBI" id="CHEBI:33019"/>
        <dbReference type="ChEBI" id="CHEBI:57427"/>
        <dbReference type="ChEBI" id="CHEBI:78442"/>
        <dbReference type="ChEBI" id="CHEBI:78494"/>
        <dbReference type="ChEBI" id="CHEBI:456215"/>
        <dbReference type="EC" id="6.1.1.4"/>
    </reaction>
</comment>
<evidence type="ECO:0000259" key="11">
    <source>
        <dbReference type="Pfam" id="PF08264"/>
    </source>
</evidence>
<dbReference type="PANTHER" id="PTHR43740:SF2">
    <property type="entry name" value="LEUCINE--TRNA LIGASE, MITOCHONDRIAL"/>
    <property type="match status" value="1"/>
</dbReference>
<feature type="domain" description="Methionyl/Valyl/Leucyl/Isoleucyl-tRNA synthetase anticodon-binding" evidence="11">
    <location>
        <begin position="134"/>
        <end position="256"/>
    </location>
</feature>
<dbReference type="InterPro" id="IPR002302">
    <property type="entry name" value="Leu-tRNA-ligase"/>
</dbReference>
<dbReference type="GO" id="GO:0005829">
    <property type="term" value="C:cytosol"/>
    <property type="evidence" value="ECO:0007669"/>
    <property type="project" value="TreeGrafter"/>
</dbReference>
<dbReference type="SUPFAM" id="SSF47323">
    <property type="entry name" value="Anticodon-binding domain of a subclass of class I aminoacyl-tRNA synthetases"/>
    <property type="match status" value="1"/>
</dbReference>
<dbReference type="InterPro" id="IPR009080">
    <property type="entry name" value="tRNAsynth_Ia_anticodon-bd"/>
</dbReference>
<evidence type="ECO:0000256" key="3">
    <source>
        <dbReference type="ARBA" id="ARBA00022490"/>
    </source>
</evidence>
<dbReference type="Gene3D" id="1.10.730.10">
    <property type="entry name" value="Isoleucyl-tRNA Synthetase, Domain 1"/>
    <property type="match status" value="1"/>
</dbReference>
<dbReference type="EMBL" id="DQVE01000047">
    <property type="protein sequence ID" value="HIP98572.1"/>
    <property type="molecule type" value="Genomic_DNA"/>
</dbReference>
<dbReference type="Pfam" id="PF08264">
    <property type="entry name" value="Anticodon_1"/>
    <property type="match status" value="1"/>
</dbReference>
<keyword evidence="4" id="KW-0436">Ligase</keyword>
<evidence type="ECO:0000259" key="10">
    <source>
        <dbReference type="Pfam" id="PF00133"/>
    </source>
</evidence>
<dbReference type="GO" id="GO:0004823">
    <property type="term" value="F:leucine-tRNA ligase activity"/>
    <property type="evidence" value="ECO:0007669"/>
    <property type="project" value="UniProtKB-EC"/>
</dbReference>
<keyword evidence="8" id="KW-0030">Aminoacyl-tRNA synthetase</keyword>
<keyword evidence="5" id="KW-0547">Nucleotide-binding</keyword>
<dbReference type="PANTHER" id="PTHR43740">
    <property type="entry name" value="LEUCYL-TRNA SYNTHETASE"/>
    <property type="match status" value="1"/>
</dbReference>
<accession>A0A9D1CFW8</accession>